<accession>A0A967AYD2</accession>
<dbReference type="PANTHER" id="PTHR10815">
    <property type="entry name" value="METHYLATED-DNA--PROTEIN-CYSTEINE METHYLTRANSFERASE"/>
    <property type="match status" value="1"/>
</dbReference>
<proteinExistence type="inferred from homology"/>
<dbReference type="RefSeq" id="WP_166192817.1">
    <property type="nucleotide sequence ID" value="NZ_JAAOIV010000002.1"/>
</dbReference>
<dbReference type="InterPro" id="IPR001497">
    <property type="entry name" value="MethylDNA_cys_MeTrfase_AS"/>
</dbReference>
<dbReference type="PANTHER" id="PTHR10815:SF5">
    <property type="entry name" value="METHYLATED-DNA--PROTEIN-CYSTEINE METHYLTRANSFERASE"/>
    <property type="match status" value="1"/>
</dbReference>
<keyword evidence="4" id="KW-0489">Methyltransferase</keyword>
<dbReference type="CDD" id="cd06445">
    <property type="entry name" value="ATase"/>
    <property type="match status" value="1"/>
</dbReference>
<protein>
    <recommendedName>
        <fullName evidence="3">methylated-DNA--[protein]-cysteine S-methyltransferase</fullName>
        <ecNumber evidence="3">2.1.1.63</ecNumber>
    </recommendedName>
</protein>
<dbReference type="InterPro" id="IPR036631">
    <property type="entry name" value="MGMT_N_sf"/>
</dbReference>
<evidence type="ECO:0000256" key="4">
    <source>
        <dbReference type="ARBA" id="ARBA00022603"/>
    </source>
</evidence>
<dbReference type="InterPro" id="IPR008332">
    <property type="entry name" value="MethylG_MeTrfase_N"/>
</dbReference>
<dbReference type="Gene3D" id="3.30.160.70">
    <property type="entry name" value="Methylated DNA-protein cysteine methyltransferase domain"/>
    <property type="match status" value="1"/>
</dbReference>
<dbReference type="FunFam" id="1.10.10.10:FF:000214">
    <property type="entry name" value="Methylated-DNA--protein-cysteine methyltransferase"/>
    <property type="match status" value="1"/>
</dbReference>
<dbReference type="SUPFAM" id="SSF46767">
    <property type="entry name" value="Methylated DNA-protein cysteine methyltransferase, C-terminal domain"/>
    <property type="match status" value="1"/>
</dbReference>
<dbReference type="Gene3D" id="1.10.10.10">
    <property type="entry name" value="Winged helix-like DNA-binding domain superfamily/Winged helix DNA-binding domain"/>
    <property type="match status" value="1"/>
</dbReference>
<evidence type="ECO:0000313" key="11">
    <source>
        <dbReference type="EMBL" id="NHN54697.1"/>
    </source>
</evidence>
<dbReference type="InterPro" id="IPR036388">
    <property type="entry name" value="WH-like_DNA-bd_sf"/>
</dbReference>
<evidence type="ECO:0000313" key="12">
    <source>
        <dbReference type="Proteomes" id="UP000744769"/>
    </source>
</evidence>
<dbReference type="EC" id="2.1.1.63" evidence="3"/>
<evidence type="ECO:0000256" key="7">
    <source>
        <dbReference type="ARBA" id="ARBA00023204"/>
    </source>
</evidence>
<dbReference type="GO" id="GO:0006281">
    <property type="term" value="P:DNA repair"/>
    <property type="evidence" value="ECO:0007669"/>
    <property type="project" value="UniProtKB-KW"/>
</dbReference>
<name>A0A967AYD2_9MICO</name>
<dbReference type="Pfam" id="PF01035">
    <property type="entry name" value="DNA_binding_1"/>
    <property type="match status" value="1"/>
</dbReference>
<gene>
    <name evidence="11" type="ORF">G9U51_02735</name>
</gene>
<dbReference type="SUPFAM" id="SSF53155">
    <property type="entry name" value="Methylated DNA-protein cysteine methyltransferase domain"/>
    <property type="match status" value="1"/>
</dbReference>
<comment type="catalytic activity">
    <reaction evidence="8">
        <text>a 6-O-methyl-2'-deoxyguanosine in DNA + L-cysteinyl-[protein] = S-methyl-L-cysteinyl-[protein] + a 2'-deoxyguanosine in DNA</text>
        <dbReference type="Rhea" id="RHEA:24000"/>
        <dbReference type="Rhea" id="RHEA-COMP:10131"/>
        <dbReference type="Rhea" id="RHEA-COMP:10132"/>
        <dbReference type="Rhea" id="RHEA-COMP:11367"/>
        <dbReference type="Rhea" id="RHEA-COMP:11368"/>
        <dbReference type="ChEBI" id="CHEBI:29950"/>
        <dbReference type="ChEBI" id="CHEBI:82612"/>
        <dbReference type="ChEBI" id="CHEBI:85445"/>
        <dbReference type="ChEBI" id="CHEBI:85448"/>
        <dbReference type="EC" id="2.1.1.63"/>
    </reaction>
</comment>
<dbReference type="Proteomes" id="UP000744769">
    <property type="component" value="Unassembled WGS sequence"/>
</dbReference>
<sequence length="193" mass="21048">MRFDVDDTRLDDLRERLADSAYAGGDLDLAYRTVDSPVGELLLAATETGVVRVAFAREDFDAVLARLADAVGSRILLSRKRFDHAQRELEEYFAGSRSTFDLPLDRRLSHGFRGEVQRQLSSIGYGTTSSYGRLAQQLGHPRAARAVGSACATNPLPILVPCHRVLRSDGSIGEYAGGQAAKRVLLELEARAG</sequence>
<evidence type="ECO:0000259" key="10">
    <source>
        <dbReference type="Pfam" id="PF02870"/>
    </source>
</evidence>
<evidence type="ECO:0000256" key="1">
    <source>
        <dbReference type="ARBA" id="ARBA00001286"/>
    </source>
</evidence>
<comment type="similarity">
    <text evidence="2">Belongs to the MGMT family.</text>
</comment>
<keyword evidence="12" id="KW-1185">Reference proteome</keyword>
<evidence type="ECO:0000256" key="2">
    <source>
        <dbReference type="ARBA" id="ARBA00008711"/>
    </source>
</evidence>
<evidence type="ECO:0000259" key="9">
    <source>
        <dbReference type="Pfam" id="PF01035"/>
    </source>
</evidence>
<dbReference type="AlphaFoldDB" id="A0A967AYD2"/>
<dbReference type="GO" id="GO:0003908">
    <property type="term" value="F:methylated-DNA-[protein]-cysteine S-methyltransferase activity"/>
    <property type="evidence" value="ECO:0007669"/>
    <property type="project" value="UniProtKB-EC"/>
</dbReference>
<keyword evidence="7" id="KW-0234">DNA repair</keyword>
<keyword evidence="6" id="KW-0227">DNA damage</keyword>
<organism evidence="11 12">
    <name type="scientific">Metallococcus carri</name>
    <dbReference type="NCBI Taxonomy" id="1656884"/>
    <lineage>
        <taxon>Bacteria</taxon>
        <taxon>Bacillati</taxon>
        <taxon>Actinomycetota</taxon>
        <taxon>Actinomycetes</taxon>
        <taxon>Micrococcales</taxon>
        <taxon>Dermacoccaceae</taxon>
        <taxon>Metallococcus</taxon>
    </lineage>
</organism>
<comment type="catalytic activity">
    <reaction evidence="1">
        <text>a 4-O-methyl-thymidine in DNA + L-cysteinyl-[protein] = a thymidine in DNA + S-methyl-L-cysteinyl-[protein]</text>
        <dbReference type="Rhea" id="RHEA:53428"/>
        <dbReference type="Rhea" id="RHEA-COMP:10131"/>
        <dbReference type="Rhea" id="RHEA-COMP:10132"/>
        <dbReference type="Rhea" id="RHEA-COMP:13555"/>
        <dbReference type="Rhea" id="RHEA-COMP:13556"/>
        <dbReference type="ChEBI" id="CHEBI:29950"/>
        <dbReference type="ChEBI" id="CHEBI:82612"/>
        <dbReference type="ChEBI" id="CHEBI:137386"/>
        <dbReference type="ChEBI" id="CHEBI:137387"/>
        <dbReference type="EC" id="2.1.1.63"/>
    </reaction>
</comment>
<dbReference type="PROSITE" id="PS00374">
    <property type="entry name" value="MGMT"/>
    <property type="match status" value="1"/>
</dbReference>
<evidence type="ECO:0000256" key="5">
    <source>
        <dbReference type="ARBA" id="ARBA00022679"/>
    </source>
</evidence>
<keyword evidence="5" id="KW-0808">Transferase</keyword>
<dbReference type="NCBIfam" id="TIGR00589">
    <property type="entry name" value="ogt"/>
    <property type="match status" value="1"/>
</dbReference>
<evidence type="ECO:0000256" key="3">
    <source>
        <dbReference type="ARBA" id="ARBA00011918"/>
    </source>
</evidence>
<feature type="domain" description="Methylated-DNA-[protein]-cysteine S-methyltransferase DNA binding" evidence="9">
    <location>
        <begin position="112"/>
        <end position="190"/>
    </location>
</feature>
<dbReference type="GO" id="GO:0032259">
    <property type="term" value="P:methylation"/>
    <property type="evidence" value="ECO:0007669"/>
    <property type="project" value="UniProtKB-KW"/>
</dbReference>
<dbReference type="EMBL" id="JAAOIV010000002">
    <property type="protein sequence ID" value="NHN54697.1"/>
    <property type="molecule type" value="Genomic_DNA"/>
</dbReference>
<dbReference type="InterPro" id="IPR036217">
    <property type="entry name" value="MethylDNA_cys_MeTrfase_DNAb"/>
</dbReference>
<reference evidence="11" key="1">
    <citation type="submission" date="2020-03" db="EMBL/GenBank/DDBJ databases">
        <title>Draft sequencing of Calidifontibacter sp. DB0510.</title>
        <authorList>
            <person name="Kim D.-U."/>
        </authorList>
    </citation>
    <scope>NUCLEOTIDE SEQUENCE</scope>
    <source>
        <strain evidence="11">DB0510</strain>
    </source>
</reference>
<dbReference type="InterPro" id="IPR014048">
    <property type="entry name" value="MethylDNA_cys_MeTrfase_DNA-bd"/>
</dbReference>
<dbReference type="Pfam" id="PF02870">
    <property type="entry name" value="Methyltransf_1N"/>
    <property type="match status" value="1"/>
</dbReference>
<evidence type="ECO:0000256" key="6">
    <source>
        <dbReference type="ARBA" id="ARBA00022763"/>
    </source>
</evidence>
<comment type="caution">
    <text evidence="11">The sequence shown here is derived from an EMBL/GenBank/DDBJ whole genome shotgun (WGS) entry which is preliminary data.</text>
</comment>
<evidence type="ECO:0000256" key="8">
    <source>
        <dbReference type="ARBA" id="ARBA00049348"/>
    </source>
</evidence>
<feature type="domain" description="Methylguanine DNA methyltransferase ribonuclease-like" evidence="10">
    <location>
        <begin position="30"/>
        <end position="105"/>
    </location>
</feature>